<dbReference type="GO" id="GO:0016020">
    <property type="term" value="C:membrane"/>
    <property type="evidence" value="ECO:0007669"/>
    <property type="project" value="InterPro"/>
</dbReference>
<dbReference type="OrthoDB" id="114660at2759"/>
<dbReference type="InterPro" id="IPR003961">
    <property type="entry name" value="FN3_dom"/>
</dbReference>
<evidence type="ECO:0008006" key="6">
    <source>
        <dbReference type="Google" id="ProtNLM"/>
    </source>
</evidence>
<dbReference type="InterPro" id="IPR013320">
    <property type="entry name" value="ConA-like_dom_sf"/>
</dbReference>
<dbReference type="InterPro" id="IPR000998">
    <property type="entry name" value="MAM_dom"/>
</dbReference>
<dbReference type="Gene3D" id="2.60.40.10">
    <property type="entry name" value="Immunoglobulins"/>
    <property type="match status" value="2"/>
</dbReference>
<dbReference type="PANTHER" id="PTHR46708:SF2">
    <property type="entry name" value="FIBRONECTIN TYPE-III DOMAIN-CONTAINING PROTEIN"/>
    <property type="match status" value="1"/>
</dbReference>
<dbReference type="EMBL" id="AZBU02000002">
    <property type="protein sequence ID" value="TKR92958.1"/>
    <property type="molecule type" value="Genomic_DNA"/>
</dbReference>
<keyword evidence="5" id="KW-1185">Reference proteome</keyword>
<evidence type="ECO:0000256" key="1">
    <source>
        <dbReference type="ARBA" id="ARBA00022737"/>
    </source>
</evidence>
<dbReference type="InterPro" id="IPR050991">
    <property type="entry name" value="ECM_Regulatory_Proteins"/>
</dbReference>
<dbReference type="PROSITE" id="PS50060">
    <property type="entry name" value="MAM_2"/>
    <property type="match status" value="1"/>
</dbReference>
<dbReference type="InterPro" id="IPR036116">
    <property type="entry name" value="FN3_sf"/>
</dbReference>
<evidence type="ECO:0000259" key="3">
    <source>
        <dbReference type="PROSITE" id="PS50853"/>
    </source>
</evidence>
<dbReference type="Pfam" id="PF00041">
    <property type="entry name" value="fn3"/>
    <property type="match status" value="2"/>
</dbReference>
<dbReference type="InterPro" id="IPR013783">
    <property type="entry name" value="Ig-like_fold"/>
</dbReference>
<proteinExistence type="predicted"/>
<evidence type="ECO:0000313" key="5">
    <source>
        <dbReference type="Proteomes" id="UP000298663"/>
    </source>
</evidence>
<feature type="domain" description="Fibronectin type-III" evidence="3">
    <location>
        <begin position="169"/>
        <end position="265"/>
    </location>
</feature>
<dbReference type="AlphaFoldDB" id="A0A4U5P9K9"/>
<feature type="domain" description="MAM" evidence="2">
    <location>
        <begin position="278"/>
        <end position="417"/>
    </location>
</feature>
<organism evidence="4 5">
    <name type="scientific">Steinernema carpocapsae</name>
    <name type="common">Entomopathogenic nematode</name>
    <dbReference type="NCBI Taxonomy" id="34508"/>
    <lineage>
        <taxon>Eukaryota</taxon>
        <taxon>Metazoa</taxon>
        <taxon>Ecdysozoa</taxon>
        <taxon>Nematoda</taxon>
        <taxon>Chromadorea</taxon>
        <taxon>Rhabditida</taxon>
        <taxon>Tylenchina</taxon>
        <taxon>Panagrolaimomorpha</taxon>
        <taxon>Strongyloidoidea</taxon>
        <taxon>Steinernematidae</taxon>
        <taxon>Steinernema</taxon>
    </lineage>
</organism>
<reference evidence="4 5" key="2">
    <citation type="journal article" date="2019" name="G3 (Bethesda)">
        <title>Hybrid Assembly of the Genome of the Entomopathogenic Nematode Steinernema carpocapsae Identifies the X-Chromosome.</title>
        <authorList>
            <person name="Serra L."/>
            <person name="Macchietto M."/>
            <person name="Macias-Munoz A."/>
            <person name="McGill C.J."/>
            <person name="Rodriguez I.M."/>
            <person name="Rodriguez B."/>
            <person name="Murad R."/>
            <person name="Mortazavi A."/>
        </authorList>
    </citation>
    <scope>NUCLEOTIDE SEQUENCE [LARGE SCALE GENOMIC DNA]</scope>
    <source>
        <strain evidence="4 5">ALL</strain>
    </source>
</reference>
<sequence length="451" mass="50897">MNRRSGMRRESSKESLTRKLCPDRAEPRFFRQIFLASMFHAAALFLLVLPGASAQSEWRVPDPPQNIRTQTTDSTITLWWDPPENADEILVRGYTISYGIGTPSRKIVIEGVDTNAFTIEFLKPNTTYVFAVTAYNEAEDEDSDKVLLTATTTLSKHKQSKDRLFHLSAPMNVRAQAISPTEIEVRWKDPNDESDSENAISKNIYIVQYGVYQTEKYDRVTSESCKIRITNLEPAKEYEIAVKAIVPNGGESAWSIREIVATQRLGASDSSASTGIVEICRFEMPSICAFESDRDAPLQFRRVVSGAQHSMPLAPNGQIGGHFLAIETTTSPYDDFGRLFSRSLDFSISRYSCLRLVVFVRGDSSGKLVVGTLDHGHPISDCKLIFSGKLQNQPKMFWHQMAFSLGSRTSAFKVVIEVKKNHPHDRFGSESMMFPWNLAFATWIRREIRQL</sequence>
<dbReference type="Pfam" id="PF00629">
    <property type="entry name" value="MAM"/>
    <property type="match status" value="1"/>
</dbReference>
<comment type="caution">
    <text evidence="4">The sequence shown here is derived from an EMBL/GenBank/DDBJ whole genome shotgun (WGS) entry which is preliminary data.</text>
</comment>
<dbReference type="CDD" id="cd00063">
    <property type="entry name" value="FN3"/>
    <property type="match status" value="2"/>
</dbReference>
<evidence type="ECO:0000259" key="2">
    <source>
        <dbReference type="PROSITE" id="PS50060"/>
    </source>
</evidence>
<dbReference type="Gene3D" id="2.60.120.200">
    <property type="match status" value="1"/>
</dbReference>
<dbReference type="STRING" id="34508.A0A4U5P9K9"/>
<feature type="domain" description="Fibronectin type-III" evidence="3">
    <location>
        <begin position="60"/>
        <end position="156"/>
    </location>
</feature>
<evidence type="ECO:0000313" key="4">
    <source>
        <dbReference type="EMBL" id="TKR92958.1"/>
    </source>
</evidence>
<reference evidence="4 5" key="1">
    <citation type="journal article" date="2015" name="Genome Biol.">
        <title>Comparative genomics of Steinernema reveals deeply conserved gene regulatory networks.</title>
        <authorList>
            <person name="Dillman A.R."/>
            <person name="Macchietto M."/>
            <person name="Porter C.F."/>
            <person name="Rogers A."/>
            <person name="Williams B."/>
            <person name="Antoshechkin I."/>
            <person name="Lee M.M."/>
            <person name="Goodwin Z."/>
            <person name="Lu X."/>
            <person name="Lewis E.E."/>
            <person name="Goodrich-Blair H."/>
            <person name="Stock S.P."/>
            <person name="Adams B.J."/>
            <person name="Sternberg P.W."/>
            <person name="Mortazavi A."/>
        </authorList>
    </citation>
    <scope>NUCLEOTIDE SEQUENCE [LARGE SCALE GENOMIC DNA]</scope>
    <source>
        <strain evidence="4 5">ALL</strain>
    </source>
</reference>
<accession>A0A4U5P9K9</accession>
<gene>
    <name evidence="4" type="ORF">L596_007506</name>
</gene>
<dbReference type="PANTHER" id="PTHR46708">
    <property type="entry name" value="TENASCIN"/>
    <property type="match status" value="1"/>
</dbReference>
<protein>
    <recommendedName>
        <fullName evidence="6">Fibronectin type-III domain-containing protein</fullName>
    </recommendedName>
</protein>
<dbReference type="SUPFAM" id="SSF49899">
    <property type="entry name" value="Concanavalin A-like lectins/glucanases"/>
    <property type="match status" value="1"/>
</dbReference>
<dbReference type="SMART" id="SM00060">
    <property type="entry name" value="FN3"/>
    <property type="match status" value="2"/>
</dbReference>
<name>A0A4U5P9K9_STECR</name>
<keyword evidence="1" id="KW-0677">Repeat</keyword>
<dbReference type="PROSITE" id="PS50853">
    <property type="entry name" value="FN3"/>
    <property type="match status" value="2"/>
</dbReference>
<dbReference type="Proteomes" id="UP000298663">
    <property type="component" value="Unassembled WGS sequence"/>
</dbReference>
<dbReference type="SUPFAM" id="SSF49265">
    <property type="entry name" value="Fibronectin type III"/>
    <property type="match status" value="1"/>
</dbReference>